<dbReference type="PANTHER" id="PTHR11014">
    <property type="entry name" value="PEPTIDASE M20 FAMILY MEMBER"/>
    <property type="match status" value="1"/>
</dbReference>
<dbReference type="Proteomes" id="UP000184693">
    <property type="component" value="Unassembled WGS sequence"/>
</dbReference>
<dbReference type="PANTHER" id="PTHR11014:SF63">
    <property type="entry name" value="METALLOPEPTIDASE, PUTATIVE (AFU_ORTHOLOGUE AFUA_6G09600)-RELATED"/>
    <property type="match status" value="1"/>
</dbReference>
<dbReference type="FunFam" id="3.30.70.360:FF:000001">
    <property type="entry name" value="N-acetyldiaminopimelate deacetylase"/>
    <property type="match status" value="1"/>
</dbReference>
<dbReference type="InterPro" id="IPR011650">
    <property type="entry name" value="Peptidase_M20_dimer"/>
</dbReference>
<evidence type="ECO:0000259" key="3">
    <source>
        <dbReference type="Pfam" id="PF07687"/>
    </source>
</evidence>
<feature type="binding site" evidence="2">
    <location>
        <position position="107"/>
    </location>
    <ligand>
        <name>Mn(2+)</name>
        <dbReference type="ChEBI" id="CHEBI:29035"/>
        <label>2</label>
    </ligand>
</feature>
<accession>A0A1N6E6Q9</accession>
<dbReference type="SUPFAM" id="SSF55031">
    <property type="entry name" value="Bacterial exopeptidase dimerisation domain"/>
    <property type="match status" value="1"/>
</dbReference>
<dbReference type="InterPro" id="IPR002933">
    <property type="entry name" value="Peptidase_M20"/>
</dbReference>
<dbReference type="CDD" id="cd05666">
    <property type="entry name" value="M20_Acy1-like"/>
    <property type="match status" value="1"/>
</dbReference>
<feature type="domain" description="Peptidase M20 dimerisation" evidence="3">
    <location>
        <begin position="194"/>
        <end position="290"/>
    </location>
</feature>
<dbReference type="OrthoDB" id="8875216at2"/>
<dbReference type="EMBL" id="FSRM01000001">
    <property type="protein sequence ID" value="SIN78712.1"/>
    <property type="molecule type" value="Genomic_DNA"/>
</dbReference>
<evidence type="ECO:0000313" key="5">
    <source>
        <dbReference type="Proteomes" id="UP000184693"/>
    </source>
</evidence>
<keyword evidence="1 4" id="KW-0378">Hydrolase</keyword>
<dbReference type="GO" id="GO:0050118">
    <property type="term" value="F:N-acetyldiaminopimelate deacetylase activity"/>
    <property type="evidence" value="ECO:0007669"/>
    <property type="project" value="UniProtKB-ARBA"/>
</dbReference>
<organism evidence="4 5">
    <name type="scientific">Paraburkholderia phenazinium</name>
    <dbReference type="NCBI Taxonomy" id="60549"/>
    <lineage>
        <taxon>Bacteria</taxon>
        <taxon>Pseudomonadati</taxon>
        <taxon>Pseudomonadota</taxon>
        <taxon>Betaproteobacteria</taxon>
        <taxon>Burkholderiales</taxon>
        <taxon>Burkholderiaceae</taxon>
        <taxon>Paraburkholderia</taxon>
    </lineage>
</organism>
<evidence type="ECO:0000313" key="4">
    <source>
        <dbReference type="EMBL" id="SIN78712.1"/>
    </source>
</evidence>
<dbReference type="Pfam" id="PF01546">
    <property type="entry name" value="Peptidase_M20"/>
    <property type="match status" value="1"/>
</dbReference>
<feature type="binding site" evidence="2">
    <location>
        <position position="366"/>
    </location>
    <ligand>
        <name>Mn(2+)</name>
        <dbReference type="ChEBI" id="CHEBI:29035"/>
        <label>2</label>
    </ligand>
</feature>
<dbReference type="SUPFAM" id="SSF53187">
    <property type="entry name" value="Zn-dependent exopeptidases"/>
    <property type="match status" value="1"/>
</dbReference>
<reference evidence="4 5" key="1">
    <citation type="submission" date="2016-11" db="EMBL/GenBank/DDBJ databases">
        <authorList>
            <person name="Jaros S."/>
            <person name="Januszkiewicz K."/>
            <person name="Wedrychowicz H."/>
        </authorList>
    </citation>
    <scope>NUCLEOTIDE SEQUENCE [LARGE SCALE GENOMIC DNA]</scope>
    <source>
        <strain evidence="4 5">GAS86</strain>
    </source>
</reference>
<comment type="cofactor">
    <cofactor evidence="2">
        <name>Mn(2+)</name>
        <dbReference type="ChEBI" id="CHEBI:29035"/>
    </cofactor>
    <text evidence="2">The Mn(2+) ion enhances activity.</text>
</comment>
<feature type="binding site" evidence="2">
    <location>
        <position position="109"/>
    </location>
    <ligand>
        <name>Mn(2+)</name>
        <dbReference type="ChEBI" id="CHEBI:29035"/>
        <label>2</label>
    </ligand>
</feature>
<proteinExistence type="predicted"/>
<dbReference type="PIRSF" id="PIRSF005962">
    <property type="entry name" value="Pept_M20D_amidohydro"/>
    <property type="match status" value="1"/>
</dbReference>
<dbReference type="InterPro" id="IPR036264">
    <property type="entry name" value="Bact_exopeptidase_dim_dom"/>
</dbReference>
<feature type="binding site" evidence="2">
    <location>
        <position position="142"/>
    </location>
    <ligand>
        <name>Mn(2+)</name>
        <dbReference type="ChEBI" id="CHEBI:29035"/>
        <label>2</label>
    </ligand>
</feature>
<keyword evidence="2" id="KW-0479">Metal-binding</keyword>
<dbReference type="Pfam" id="PF07687">
    <property type="entry name" value="M20_dimer"/>
    <property type="match status" value="1"/>
</dbReference>
<dbReference type="InterPro" id="IPR017439">
    <property type="entry name" value="Amidohydrolase"/>
</dbReference>
<dbReference type="RefSeq" id="WP_074262627.1">
    <property type="nucleotide sequence ID" value="NZ_FSRM01000001.1"/>
</dbReference>
<evidence type="ECO:0000256" key="2">
    <source>
        <dbReference type="PIRSR" id="PIRSR005962-1"/>
    </source>
</evidence>
<dbReference type="Gene3D" id="3.40.630.10">
    <property type="entry name" value="Zn peptidases"/>
    <property type="match status" value="1"/>
</dbReference>
<evidence type="ECO:0000256" key="1">
    <source>
        <dbReference type="ARBA" id="ARBA00022801"/>
    </source>
</evidence>
<feature type="binding site" evidence="2">
    <location>
        <position position="170"/>
    </location>
    <ligand>
        <name>Mn(2+)</name>
        <dbReference type="ChEBI" id="CHEBI:29035"/>
        <label>2</label>
    </ligand>
</feature>
<name>A0A1N6E6Q9_9BURK</name>
<sequence length="401" mass="43135">MADIATFCSLDDTHDLREELSGIRHHLHRHPELAYQEFKTSDFVAQSLESWGYAVTRGLGGTGMVATLKAGTGSRAVAVRADMDALPINEETGLPYASSEPGRMHACGHDGHTTMLLGAARHLARTRHFDGTVHLVFQPAEEIGADSGAKRMIEDGLFERFPCDAIFGLHNHPGYPTGTFMFRSGPFMAACDTVEMVIHGRGGHAARPQLAVDPVVIGAALVFALQTVVSRSVDPMQAAVVTVGAFNAGHAANVIPETARLQISVRSFDAEVRKLLETRICALAQAHADAYGARIEVDYVPGYPVVVNSAPETELALQVARELVGEARVIDGFGPIAGSEDFAYYLQEKPGCFLRLGNGEGAPMLHNASYDFNDDNLTVGAAYWTRLVERFLAGTAAVHKP</sequence>
<protein>
    <submittedName>
        <fullName evidence="4">Hippurate hydrolase</fullName>
    </submittedName>
</protein>
<dbReference type="NCBIfam" id="TIGR01891">
    <property type="entry name" value="amidohydrolases"/>
    <property type="match status" value="1"/>
</dbReference>
<gene>
    <name evidence="4" type="ORF">SAMN05444168_0240</name>
</gene>
<dbReference type="GO" id="GO:0046872">
    <property type="term" value="F:metal ion binding"/>
    <property type="evidence" value="ECO:0007669"/>
    <property type="project" value="UniProtKB-KW"/>
</dbReference>
<keyword evidence="2" id="KW-0464">Manganese</keyword>
<dbReference type="Gene3D" id="3.30.70.360">
    <property type="match status" value="1"/>
</dbReference>
<dbReference type="GO" id="GO:0019877">
    <property type="term" value="P:diaminopimelate biosynthetic process"/>
    <property type="evidence" value="ECO:0007669"/>
    <property type="project" value="UniProtKB-ARBA"/>
</dbReference>
<dbReference type="AlphaFoldDB" id="A0A1N6E6Q9"/>